<dbReference type="Pfam" id="PF05426">
    <property type="entry name" value="Alginate_lyase"/>
    <property type="match status" value="1"/>
</dbReference>
<dbReference type="GO" id="GO:0016829">
    <property type="term" value="F:lyase activity"/>
    <property type="evidence" value="ECO:0007669"/>
    <property type="project" value="UniProtKB-KW"/>
</dbReference>
<accession>A0ABV7ZM87</accession>
<evidence type="ECO:0000256" key="1">
    <source>
        <dbReference type="ARBA" id="ARBA00022729"/>
    </source>
</evidence>
<dbReference type="SUPFAM" id="SSF48230">
    <property type="entry name" value="Chondroitin AC/alginate lyase"/>
    <property type="match status" value="1"/>
</dbReference>
<protein>
    <submittedName>
        <fullName evidence="4">Alginate lyase family protein</fullName>
    </submittedName>
</protein>
<dbReference type="Gene3D" id="1.50.10.100">
    <property type="entry name" value="Chondroitin AC/alginate lyase"/>
    <property type="match status" value="1"/>
</dbReference>
<evidence type="ECO:0000313" key="4">
    <source>
        <dbReference type="EMBL" id="MFC3848392.1"/>
    </source>
</evidence>
<organism evidence="4 5">
    <name type="scientific">Helicobacter baculiformis</name>
    <dbReference type="NCBI Taxonomy" id="427351"/>
    <lineage>
        <taxon>Bacteria</taxon>
        <taxon>Pseudomonadati</taxon>
        <taxon>Campylobacterota</taxon>
        <taxon>Epsilonproteobacteria</taxon>
        <taxon>Campylobacterales</taxon>
        <taxon>Helicobacteraceae</taxon>
        <taxon>Helicobacter</taxon>
    </lineage>
</organism>
<evidence type="ECO:0000313" key="5">
    <source>
        <dbReference type="Proteomes" id="UP001595783"/>
    </source>
</evidence>
<comment type="caution">
    <text evidence="4">The sequence shown here is derived from an EMBL/GenBank/DDBJ whole genome shotgun (WGS) entry which is preliminary data.</text>
</comment>
<keyword evidence="5" id="KW-1185">Reference proteome</keyword>
<dbReference type="RefSeq" id="WP_104752775.1">
    <property type="nucleotide sequence ID" value="NZ_FZMF01000044.1"/>
</dbReference>
<evidence type="ECO:0000256" key="2">
    <source>
        <dbReference type="ARBA" id="ARBA00023239"/>
    </source>
</evidence>
<gene>
    <name evidence="4" type="ORF">ACFOPX_07705</name>
</gene>
<evidence type="ECO:0000259" key="3">
    <source>
        <dbReference type="Pfam" id="PF05426"/>
    </source>
</evidence>
<proteinExistence type="predicted"/>
<dbReference type="Proteomes" id="UP001595783">
    <property type="component" value="Unassembled WGS sequence"/>
</dbReference>
<feature type="domain" description="Alginate lyase" evidence="3">
    <location>
        <begin position="45"/>
        <end position="276"/>
    </location>
</feature>
<sequence>MKQLLCLLLLGCTHAQQGYFFKDFKAINLPQKLHLSSKLSQAPQPCVHLNAQAHYTPTGTREPDPCTKSFKKSALLSYDLALGFLVSKDRQYGSRAREILRAWARELQSADTHQSQDNINFYMPYMSMAYWFIQKELPSPAYENFVRRMLRYSQSNLDTNHGAWGVLFDVSSALVLHDEALLQKSAQRWQEWILTSIDRDGVIKNAITRSDTSNYHGGPTKGIKGIAYSNFALLALTITAELLFENGHDLWHSPAGTRLGVAYDKIAGWILKPQTFPYFQPRLAGVHNNAYFIILAKHYSSPSADRLLAQGNLHEDGFRLKLRE</sequence>
<dbReference type="EMBL" id="JBHRZO010000050">
    <property type="protein sequence ID" value="MFC3848392.1"/>
    <property type="molecule type" value="Genomic_DNA"/>
</dbReference>
<reference evidence="5" key="1">
    <citation type="journal article" date="2019" name="Int. J. Syst. Evol. Microbiol.">
        <title>The Global Catalogue of Microorganisms (GCM) 10K type strain sequencing project: providing services to taxonomists for standard genome sequencing and annotation.</title>
        <authorList>
            <consortium name="The Broad Institute Genomics Platform"/>
            <consortium name="The Broad Institute Genome Sequencing Center for Infectious Disease"/>
            <person name="Wu L."/>
            <person name="Ma J."/>
        </authorList>
    </citation>
    <scope>NUCLEOTIDE SEQUENCE [LARGE SCALE GENOMIC DNA]</scope>
    <source>
        <strain evidence="5">CCUG 53816</strain>
    </source>
</reference>
<keyword evidence="1" id="KW-0732">Signal</keyword>
<dbReference type="InterPro" id="IPR008397">
    <property type="entry name" value="Alginate_lyase_dom"/>
</dbReference>
<name>A0ABV7ZM87_9HELI</name>
<dbReference type="InterPro" id="IPR008929">
    <property type="entry name" value="Chondroitin_lyas"/>
</dbReference>
<keyword evidence="2 4" id="KW-0456">Lyase</keyword>